<keyword evidence="1" id="KW-1133">Transmembrane helix</keyword>
<keyword evidence="3" id="KW-1185">Reference proteome</keyword>
<evidence type="ECO:0000313" key="3">
    <source>
        <dbReference type="Proteomes" id="UP000199645"/>
    </source>
</evidence>
<feature type="transmembrane region" description="Helical" evidence="1">
    <location>
        <begin position="12"/>
        <end position="32"/>
    </location>
</feature>
<keyword evidence="1" id="KW-0812">Transmembrane</keyword>
<accession>A0A1I2EPY2</accession>
<reference evidence="2 3" key="1">
    <citation type="submission" date="2016-10" db="EMBL/GenBank/DDBJ databases">
        <authorList>
            <person name="de Groot N.N."/>
        </authorList>
    </citation>
    <scope>NUCLEOTIDE SEQUENCE [LARGE SCALE GENOMIC DNA]</scope>
    <source>
        <strain evidence="2 3">DSM 43019</strain>
    </source>
</reference>
<dbReference type="AlphaFoldDB" id="A0A1I2EPY2"/>
<dbReference type="RefSeq" id="WP_093613598.1">
    <property type="nucleotide sequence ID" value="NZ_BOMT01000096.1"/>
</dbReference>
<evidence type="ECO:0000256" key="1">
    <source>
        <dbReference type="SAM" id="Phobius"/>
    </source>
</evidence>
<sequence length="191" mass="19479">MSADQGRPPFTTVCIVSAAVAVAAYWGGLLVVVGTTAVPGWAAGAALLLVALAAGIAGRWRRRAAPAPPATGARRWRWVLSSLTVLGCLTGALADAVATYHPLKPADAGGCRAVARETAFLFAGSGEVYAGRALGPISVLRRSSSWTADDGYQPIAAGAYRLTWAPGGGSLVIDDTGVNPVWPALHEVDCG</sequence>
<feature type="transmembrane region" description="Helical" evidence="1">
    <location>
        <begin position="38"/>
        <end position="57"/>
    </location>
</feature>
<proteinExistence type="predicted"/>
<name>A0A1I2EPY2_9ACTN</name>
<evidence type="ECO:0000313" key="2">
    <source>
        <dbReference type="EMBL" id="SFE94885.1"/>
    </source>
</evidence>
<gene>
    <name evidence="2" type="ORF">SAMN05421541_104640</name>
</gene>
<dbReference type="EMBL" id="FONV01000004">
    <property type="protein sequence ID" value="SFE94885.1"/>
    <property type="molecule type" value="Genomic_DNA"/>
</dbReference>
<keyword evidence="1" id="KW-0472">Membrane</keyword>
<feature type="transmembrane region" description="Helical" evidence="1">
    <location>
        <begin position="78"/>
        <end position="98"/>
    </location>
</feature>
<dbReference type="OrthoDB" id="4948259at2"/>
<protein>
    <submittedName>
        <fullName evidence="2">Uncharacterized protein</fullName>
    </submittedName>
</protein>
<dbReference type="Proteomes" id="UP000199645">
    <property type="component" value="Unassembled WGS sequence"/>
</dbReference>
<organism evidence="2 3">
    <name type="scientific">Actinoplanes philippinensis</name>
    <dbReference type="NCBI Taxonomy" id="35752"/>
    <lineage>
        <taxon>Bacteria</taxon>
        <taxon>Bacillati</taxon>
        <taxon>Actinomycetota</taxon>
        <taxon>Actinomycetes</taxon>
        <taxon>Micromonosporales</taxon>
        <taxon>Micromonosporaceae</taxon>
        <taxon>Actinoplanes</taxon>
    </lineage>
</organism>